<organism evidence="2 3">
    <name type="scientific">Undibacter mobilis</name>
    <dbReference type="NCBI Taxonomy" id="2292256"/>
    <lineage>
        <taxon>Bacteria</taxon>
        <taxon>Pseudomonadati</taxon>
        <taxon>Pseudomonadota</taxon>
        <taxon>Alphaproteobacteria</taxon>
        <taxon>Hyphomicrobiales</taxon>
        <taxon>Nitrobacteraceae</taxon>
        <taxon>Undibacter</taxon>
    </lineage>
</organism>
<dbReference type="InterPro" id="IPR021736">
    <property type="entry name" value="DUF3305"/>
</dbReference>
<evidence type="ECO:0000256" key="1">
    <source>
        <dbReference type="SAM" id="MobiDB-lite"/>
    </source>
</evidence>
<reference evidence="3" key="1">
    <citation type="submission" date="2018-08" db="EMBL/GenBank/DDBJ databases">
        <authorList>
            <person name="Kim S.-J."/>
            <person name="Jung G.-Y."/>
        </authorList>
    </citation>
    <scope>NUCLEOTIDE SEQUENCE [LARGE SCALE GENOMIC DNA]</scope>
    <source>
        <strain evidence="3">GY_H</strain>
    </source>
</reference>
<sequence>MSAPNFVIPVGVIVERIRSSNPWAEFYWRAAGVLAGQPETPAWTILSDDGQRVTFYAGTADVALYSSDTGFYRDNLNSGAPALWVALRATEGEPPYKIAAVTADPAEGESFTEAGTDLIEQVPMPAPIQQTIAAFVAEFHVERPFVKRKRDRADPEAMARRGRASGDDVE</sequence>
<evidence type="ECO:0000313" key="3">
    <source>
        <dbReference type="Proteomes" id="UP000263993"/>
    </source>
</evidence>
<dbReference type="AlphaFoldDB" id="A0A371B3D9"/>
<accession>A0A371B3D9</accession>
<dbReference type="Proteomes" id="UP000263993">
    <property type="component" value="Unassembled WGS sequence"/>
</dbReference>
<dbReference type="EMBL" id="QRGO01000002">
    <property type="protein sequence ID" value="RDV02070.1"/>
    <property type="molecule type" value="Genomic_DNA"/>
</dbReference>
<comment type="caution">
    <text evidence="2">The sequence shown here is derived from an EMBL/GenBank/DDBJ whole genome shotgun (WGS) entry which is preliminary data.</text>
</comment>
<feature type="region of interest" description="Disordered" evidence="1">
    <location>
        <begin position="147"/>
        <end position="170"/>
    </location>
</feature>
<dbReference type="Pfam" id="PF11749">
    <property type="entry name" value="DUF3305"/>
    <property type="match status" value="1"/>
</dbReference>
<proteinExistence type="predicted"/>
<dbReference type="RefSeq" id="WP_115518191.1">
    <property type="nucleotide sequence ID" value="NZ_QRGO01000002.1"/>
</dbReference>
<name>A0A371B3D9_9BRAD</name>
<keyword evidence="3" id="KW-1185">Reference proteome</keyword>
<protein>
    <submittedName>
        <fullName evidence="2">DUF3305 domain-containing protein</fullName>
    </submittedName>
</protein>
<evidence type="ECO:0000313" key="2">
    <source>
        <dbReference type="EMBL" id="RDV02070.1"/>
    </source>
</evidence>
<gene>
    <name evidence="2" type="ORF">DXH78_15830</name>
</gene>
<dbReference type="OrthoDB" id="7271084at2"/>
<feature type="compositionally biased region" description="Basic and acidic residues" evidence="1">
    <location>
        <begin position="147"/>
        <end position="159"/>
    </location>
</feature>